<keyword evidence="2" id="KW-1185">Reference proteome</keyword>
<comment type="caution">
    <text evidence="1">The sequence shown here is derived from an EMBL/GenBank/DDBJ whole genome shotgun (WGS) entry which is preliminary data.</text>
</comment>
<reference evidence="1 2" key="1">
    <citation type="submission" date="2020-08" db="EMBL/GenBank/DDBJ databases">
        <title>Genomic Encyclopedia of Type Strains, Phase IV (KMG-IV): sequencing the most valuable type-strain genomes for metagenomic binning, comparative biology and taxonomic classification.</title>
        <authorList>
            <person name="Goeker M."/>
        </authorList>
    </citation>
    <scope>NUCLEOTIDE SEQUENCE [LARGE SCALE GENOMIC DNA]</scope>
    <source>
        <strain evidence="1 2">DSM 103733</strain>
    </source>
</reference>
<sequence length="434" mass="48134">MDRARVGEILSNLTALGTEAISTLKPDAQAINTAAHQVGLSWSGSALGHHAEMYFEHFQRPPRECRFNAEWGTQMGWPRGWFIPTVEEIEAEISRISGVDLAAWKERYEGMMLKLHELPGSLLVEIPTTAANLDPRFARIVSDIEASKFDDSHAKEYLRQQLNAHRPSISRDLRAISASGVTLPTHLCYEALVEGFEYTQKSLAALVKNIRLLARYIEVQGESNAIGSSSEAQTMLETLTNDPLMLRKSDGMARKFQGRITSGKLTTFESTLPYAEGDTVERELPNGQIENFEILELGFHQGLPPHIGPHYQMKIRKITDRIPHIAPPSSVTNIYNVHGPNARFNSQSVDQSHNVVRVDEGELFQKLKEAIQAASANSPQREQLLLAVEEMSAHAGRSSFGDKFQSFMALASNCMTVVTPFLPALANLAASVHH</sequence>
<dbReference type="OrthoDB" id="799968at2"/>
<dbReference type="RefSeq" id="WP_050058028.1">
    <property type="nucleotide sequence ID" value="NZ_JACHEK010000001.1"/>
</dbReference>
<gene>
    <name evidence="1" type="ORF">HNQ77_000791</name>
</gene>
<dbReference type="AlphaFoldDB" id="A0A841JNL8"/>
<accession>A0A841JNL8</accession>
<evidence type="ECO:0008006" key="3">
    <source>
        <dbReference type="Google" id="ProtNLM"/>
    </source>
</evidence>
<dbReference type="Proteomes" id="UP000538666">
    <property type="component" value="Unassembled WGS sequence"/>
</dbReference>
<evidence type="ECO:0000313" key="2">
    <source>
        <dbReference type="Proteomes" id="UP000538666"/>
    </source>
</evidence>
<proteinExistence type="predicted"/>
<name>A0A841JNL8_9BACT</name>
<evidence type="ECO:0000313" key="1">
    <source>
        <dbReference type="EMBL" id="MBB6142853.1"/>
    </source>
</evidence>
<dbReference type="EMBL" id="JACHEK010000001">
    <property type="protein sequence ID" value="MBB6142853.1"/>
    <property type="molecule type" value="Genomic_DNA"/>
</dbReference>
<protein>
    <recommendedName>
        <fullName evidence="3">AbiTii domain-containing protein</fullName>
    </recommendedName>
</protein>
<organism evidence="1 2">
    <name type="scientific">Silvibacterium bohemicum</name>
    <dbReference type="NCBI Taxonomy" id="1577686"/>
    <lineage>
        <taxon>Bacteria</taxon>
        <taxon>Pseudomonadati</taxon>
        <taxon>Acidobacteriota</taxon>
        <taxon>Terriglobia</taxon>
        <taxon>Terriglobales</taxon>
        <taxon>Acidobacteriaceae</taxon>
        <taxon>Silvibacterium</taxon>
    </lineage>
</organism>